<feature type="region of interest" description="Disordered" evidence="3">
    <location>
        <begin position="144"/>
        <end position="163"/>
    </location>
</feature>
<sequence>SFHEKAFWMASGEPKRPHPWYGDAAEPELFPNKKQAVQAPNSKSASGISTSAVPWESATGFQAVPHEFMDRIFGSESNRPVNFLERNISPVGTENSNMRKTVIDEQYGNDSSIGLSMSYSIEDPETYVSYGGLRKVKVNEVKDPDNGMQVSKEHTSNISMDQDESDIDTLARPINNYDLLYNLSSVQTSEIPDGKELDASNASVVVNASPVPKLKPESLSKLKSESKSAKKDAPNSFPSNVRSLIATGMLDGVPINFFTFCSLLLNGNPPPCNQELHGVIKGSGYLCGCQSCNFSKALNAYEFERHAGCKTKHPNNHIYFENGKTIYQIVQELRSTPENLLFDTIQTVTGSPINQKAFRSWKESFQAATRELQRIYGKEDLNL</sequence>
<dbReference type="EMBL" id="JAVXUP010001871">
    <property type="protein sequence ID" value="KAK3007407.1"/>
    <property type="molecule type" value="Genomic_DNA"/>
</dbReference>
<evidence type="ECO:0000313" key="5">
    <source>
        <dbReference type="EMBL" id="KAK3007407.1"/>
    </source>
</evidence>
<dbReference type="InterPro" id="IPR032308">
    <property type="entry name" value="TDBD"/>
</dbReference>
<dbReference type="GO" id="GO:0000977">
    <property type="term" value="F:RNA polymerase II transcription regulatory region sequence-specific DNA binding"/>
    <property type="evidence" value="ECO:0007669"/>
    <property type="project" value="TreeGrafter"/>
</dbReference>
<dbReference type="Proteomes" id="UP001188597">
    <property type="component" value="Unassembled WGS sequence"/>
</dbReference>
<evidence type="ECO:0000256" key="3">
    <source>
        <dbReference type="SAM" id="MobiDB-lite"/>
    </source>
</evidence>
<reference evidence="5" key="1">
    <citation type="submission" date="2022-12" db="EMBL/GenBank/DDBJ databases">
        <title>Draft genome assemblies for two species of Escallonia (Escalloniales).</title>
        <authorList>
            <person name="Chanderbali A."/>
            <person name="Dervinis C."/>
            <person name="Anghel I."/>
            <person name="Soltis D."/>
            <person name="Soltis P."/>
            <person name="Zapata F."/>
        </authorList>
    </citation>
    <scope>NUCLEOTIDE SEQUENCE</scope>
    <source>
        <strain evidence="5">UCBG64.0493</strain>
        <tissue evidence="5">Leaf</tissue>
    </source>
</reference>
<dbReference type="GO" id="GO:0005634">
    <property type="term" value="C:nucleus"/>
    <property type="evidence" value="ECO:0007669"/>
    <property type="project" value="UniProtKB-SubCell"/>
</dbReference>
<dbReference type="PANTHER" id="PTHR47025:SF10">
    <property type="entry name" value="DNA-BINDING PROTEIN"/>
    <property type="match status" value="1"/>
</dbReference>
<comment type="caution">
    <text evidence="5">The sequence shown here is derived from an EMBL/GenBank/DDBJ whole genome shotgun (WGS) entry which is preliminary data.</text>
</comment>
<evidence type="ECO:0000256" key="1">
    <source>
        <dbReference type="ARBA" id="ARBA00004123"/>
    </source>
</evidence>
<comment type="subcellular location">
    <subcellularLocation>
        <location evidence="1">Nucleus</location>
    </subcellularLocation>
</comment>
<organism evidence="5 6">
    <name type="scientific">Escallonia herrerae</name>
    <dbReference type="NCBI Taxonomy" id="1293975"/>
    <lineage>
        <taxon>Eukaryota</taxon>
        <taxon>Viridiplantae</taxon>
        <taxon>Streptophyta</taxon>
        <taxon>Embryophyta</taxon>
        <taxon>Tracheophyta</taxon>
        <taxon>Spermatophyta</taxon>
        <taxon>Magnoliopsida</taxon>
        <taxon>eudicotyledons</taxon>
        <taxon>Gunneridae</taxon>
        <taxon>Pentapetalae</taxon>
        <taxon>asterids</taxon>
        <taxon>campanulids</taxon>
        <taxon>Escalloniales</taxon>
        <taxon>Escalloniaceae</taxon>
        <taxon>Escallonia</taxon>
    </lineage>
</organism>
<dbReference type="GO" id="GO:0045944">
    <property type="term" value="P:positive regulation of transcription by RNA polymerase II"/>
    <property type="evidence" value="ECO:0007669"/>
    <property type="project" value="TreeGrafter"/>
</dbReference>
<evidence type="ECO:0000259" key="4">
    <source>
        <dbReference type="Pfam" id="PF16135"/>
    </source>
</evidence>
<gene>
    <name evidence="5" type="ORF">RJ639_017175</name>
</gene>
<feature type="domain" description="Tify" evidence="4">
    <location>
        <begin position="278"/>
        <end position="333"/>
    </location>
</feature>
<dbReference type="PANTHER" id="PTHR47025">
    <property type="entry name" value="AUTOIMMUNE REGULATOR"/>
    <property type="match status" value="1"/>
</dbReference>
<feature type="compositionally biased region" description="Basic and acidic residues" evidence="3">
    <location>
        <begin position="216"/>
        <end position="233"/>
    </location>
</feature>
<dbReference type="Pfam" id="PF16135">
    <property type="entry name" value="TDBD"/>
    <property type="match status" value="1"/>
</dbReference>
<feature type="region of interest" description="Disordered" evidence="3">
    <location>
        <begin position="216"/>
        <end position="236"/>
    </location>
</feature>
<name>A0AA88VER1_9ASTE</name>
<feature type="non-terminal residue" evidence="5">
    <location>
        <position position="383"/>
    </location>
</feature>
<keyword evidence="2" id="KW-0539">Nucleus</keyword>
<dbReference type="GO" id="GO:0003682">
    <property type="term" value="F:chromatin binding"/>
    <property type="evidence" value="ECO:0007669"/>
    <property type="project" value="TreeGrafter"/>
</dbReference>
<dbReference type="GO" id="GO:0042393">
    <property type="term" value="F:histone binding"/>
    <property type="evidence" value="ECO:0007669"/>
    <property type="project" value="TreeGrafter"/>
</dbReference>
<feature type="compositionally biased region" description="Basic and acidic residues" evidence="3">
    <location>
        <begin position="144"/>
        <end position="155"/>
    </location>
</feature>
<dbReference type="AlphaFoldDB" id="A0AA88VER1"/>
<protein>
    <recommendedName>
        <fullName evidence="4">Tify domain-containing protein</fullName>
    </recommendedName>
</protein>
<evidence type="ECO:0000256" key="2">
    <source>
        <dbReference type="ARBA" id="ARBA00023242"/>
    </source>
</evidence>
<accession>A0AA88VER1</accession>
<keyword evidence="6" id="KW-1185">Reference proteome</keyword>
<proteinExistence type="predicted"/>
<evidence type="ECO:0000313" key="6">
    <source>
        <dbReference type="Proteomes" id="UP001188597"/>
    </source>
</evidence>